<evidence type="ECO:0000313" key="1">
    <source>
        <dbReference type="EMBL" id="CAK9233388.1"/>
    </source>
</evidence>
<sequence length="118" mass="13423">MSTALLPKTEYRHSTWHQFSPPVCISSSSSQISPTYNMTADRMRSHMHSSTCLQNSCYLAKYLNSSSMPNGYLTTISQSSNKTVQDKFQEATKAVIYREKECIDREQTILKSSTGRNR</sequence>
<protein>
    <submittedName>
        <fullName evidence="1">Uncharacterized protein</fullName>
    </submittedName>
</protein>
<name>A0ABP0UY28_9BRYO</name>
<dbReference type="EMBL" id="OZ019900">
    <property type="protein sequence ID" value="CAK9233388.1"/>
    <property type="molecule type" value="Genomic_DNA"/>
</dbReference>
<gene>
    <name evidence="1" type="ORF">CSSPTR1EN2_LOCUS21461</name>
</gene>
<organism evidence="1 2">
    <name type="scientific">Sphagnum troendelagicum</name>
    <dbReference type="NCBI Taxonomy" id="128251"/>
    <lineage>
        <taxon>Eukaryota</taxon>
        <taxon>Viridiplantae</taxon>
        <taxon>Streptophyta</taxon>
        <taxon>Embryophyta</taxon>
        <taxon>Bryophyta</taxon>
        <taxon>Sphagnophytina</taxon>
        <taxon>Sphagnopsida</taxon>
        <taxon>Sphagnales</taxon>
        <taxon>Sphagnaceae</taxon>
        <taxon>Sphagnum</taxon>
    </lineage>
</organism>
<reference evidence="1" key="1">
    <citation type="submission" date="2024-02" db="EMBL/GenBank/DDBJ databases">
        <authorList>
            <consortium name="ELIXIR-Norway"/>
            <consortium name="Elixir Norway"/>
        </authorList>
    </citation>
    <scope>NUCLEOTIDE SEQUENCE</scope>
</reference>
<dbReference type="Proteomes" id="UP001497512">
    <property type="component" value="Chromosome 8"/>
</dbReference>
<accession>A0ABP0UY28</accession>
<keyword evidence="2" id="KW-1185">Reference proteome</keyword>
<evidence type="ECO:0000313" key="2">
    <source>
        <dbReference type="Proteomes" id="UP001497512"/>
    </source>
</evidence>
<proteinExistence type="predicted"/>